<dbReference type="PANTHER" id="PTHR36838:SF3">
    <property type="entry name" value="TRANSPORTER AUXIN EFFLUX CARRIER EC FAMILY"/>
    <property type="match status" value="1"/>
</dbReference>
<feature type="transmembrane region" description="Helical" evidence="3">
    <location>
        <begin position="202"/>
        <end position="219"/>
    </location>
</feature>
<feature type="transmembrane region" description="Helical" evidence="3">
    <location>
        <begin position="64"/>
        <end position="85"/>
    </location>
</feature>
<protein>
    <recommendedName>
        <fullName evidence="6">Auxin efflux carrier</fullName>
    </recommendedName>
</protein>
<keyword evidence="3" id="KW-1133">Transmembrane helix</keyword>
<evidence type="ECO:0000313" key="5">
    <source>
        <dbReference type="Proteomes" id="UP000277811"/>
    </source>
</evidence>
<dbReference type="InterPro" id="IPR038770">
    <property type="entry name" value="Na+/solute_symporter_sf"/>
</dbReference>
<comment type="subcellular location">
    <subcellularLocation>
        <location evidence="1">Endomembrane system</location>
        <topology evidence="1">Multi-pass membrane protein</topology>
    </subcellularLocation>
</comment>
<dbReference type="PANTHER" id="PTHR36838">
    <property type="entry name" value="AUXIN EFFLUX CARRIER FAMILY PROTEIN"/>
    <property type="match status" value="1"/>
</dbReference>
<keyword evidence="3" id="KW-0812">Transmembrane</keyword>
<feature type="transmembrane region" description="Helical" evidence="3">
    <location>
        <begin position="259"/>
        <end position="277"/>
    </location>
</feature>
<evidence type="ECO:0008006" key="6">
    <source>
        <dbReference type="Google" id="ProtNLM"/>
    </source>
</evidence>
<sequence>MDVKIKILYFAFDLLVPLLLGYCCRRRHWFHEQVFDRMITVNILLITPVLALLSFWVLKPDWQLVWLPVLGVGVSIIPGIIAYRTSRRKYGSELDRGSYLLSAMLSNMGTLGGLCAFFLFGETGYAYTQLMTMFFNVVVFAFCFPLAQYCYMKEQKEGSLKLSLAAIVWNRNQLPVVGLAAGLTLLFLGWPRPAVLGAAFDPLVHISAWTQLIPVGYAINFSEMRKYYRGILDLIPIKFVVTPVIIYALARPIIKDTTVLYTALVLASTPPAINSVVTAKIHHLNVNIAMAAFILLTALFLTVIYPLFFWYLAV</sequence>
<dbReference type="OrthoDB" id="1622577at2"/>
<evidence type="ECO:0000256" key="2">
    <source>
        <dbReference type="ARBA" id="ARBA00022448"/>
    </source>
</evidence>
<feature type="transmembrane region" description="Helical" evidence="3">
    <location>
        <begin position="231"/>
        <end position="253"/>
    </location>
</feature>
<dbReference type="Proteomes" id="UP000277811">
    <property type="component" value="Unassembled WGS sequence"/>
</dbReference>
<dbReference type="Gene3D" id="1.20.1530.20">
    <property type="match status" value="1"/>
</dbReference>
<name>A0A498RIG8_9FIRM</name>
<feature type="transmembrane region" description="Helical" evidence="3">
    <location>
        <begin position="126"/>
        <end position="151"/>
    </location>
</feature>
<gene>
    <name evidence="4" type="ORF">LUCI_5191</name>
</gene>
<dbReference type="AlphaFoldDB" id="A0A498RIG8"/>
<feature type="transmembrane region" description="Helical" evidence="3">
    <location>
        <begin position="35"/>
        <end position="58"/>
    </location>
</feature>
<feature type="transmembrane region" description="Helical" evidence="3">
    <location>
        <begin position="97"/>
        <end position="120"/>
    </location>
</feature>
<feature type="transmembrane region" description="Helical" evidence="3">
    <location>
        <begin position="172"/>
        <end position="190"/>
    </location>
</feature>
<proteinExistence type="predicted"/>
<feature type="transmembrane region" description="Helical" evidence="3">
    <location>
        <begin position="6"/>
        <end position="23"/>
    </location>
</feature>
<evidence type="ECO:0000313" key="4">
    <source>
        <dbReference type="EMBL" id="VBB09893.1"/>
    </source>
</evidence>
<keyword evidence="3" id="KW-0472">Membrane</keyword>
<organism evidence="4 5">
    <name type="scientific">Lucifera butyrica</name>
    <dbReference type="NCBI Taxonomy" id="1351585"/>
    <lineage>
        <taxon>Bacteria</taxon>
        <taxon>Bacillati</taxon>
        <taxon>Bacillota</taxon>
        <taxon>Negativicutes</taxon>
        <taxon>Veillonellales</taxon>
        <taxon>Veillonellaceae</taxon>
        <taxon>Lucifera</taxon>
    </lineage>
</organism>
<reference evidence="4 5" key="1">
    <citation type="submission" date="2018-06" db="EMBL/GenBank/DDBJ databases">
        <authorList>
            <person name="Strepis N."/>
        </authorList>
    </citation>
    <scope>NUCLEOTIDE SEQUENCE [LARGE SCALE GENOMIC DNA]</scope>
    <source>
        <strain evidence="4">LUCI</strain>
    </source>
</reference>
<evidence type="ECO:0000256" key="3">
    <source>
        <dbReference type="SAM" id="Phobius"/>
    </source>
</evidence>
<keyword evidence="2" id="KW-0813">Transport</keyword>
<dbReference type="GO" id="GO:0012505">
    <property type="term" value="C:endomembrane system"/>
    <property type="evidence" value="ECO:0007669"/>
    <property type="project" value="UniProtKB-SubCell"/>
</dbReference>
<keyword evidence="5" id="KW-1185">Reference proteome</keyword>
<dbReference type="EMBL" id="UPPP01000134">
    <property type="protein sequence ID" value="VBB09893.1"/>
    <property type="molecule type" value="Genomic_DNA"/>
</dbReference>
<feature type="transmembrane region" description="Helical" evidence="3">
    <location>
        <begin position="289"/>
        <end position="313"/>
    </location>
</feature>
<dbReference type="RefSeq" id="WP_122630737.1">
    <property type="nucleotide sequence ID" value="NZ_UPPP01000134.1"/>
</dbReference>
<accession>A0A498RIG8</accession>
<evidence type="ECO:0000256" key="1">
    <source>
        <dbReference type="ARBA" id="ARBA00004127"/>
    </source>
</evidence>